<dbReference type="Proteomes" id="UP000027361">
    <property type="component" value="Unassembled WGS sequence"/>
</dbReference>
<dbReference type="Pfam" id="PF17832">
    <property type="entry name" value="Pre-PUA"/>
    <property type="match status" value="1"/>
</dbReference>
<dbReference type="InterPro" id="IPR015947">
    <property type="entry name" value="PUA-like_sf"/>
</dbReference>
<dbReference type="GeneID" id="25262004"/>
<dbReference type="SUPFAM" id="SSF88697">
    <property type="entry name" value="PUA domain-like"/>
    <property type="match status" value="1"/>
</dbReference>
<dbReference type="Gene3D" id="3.10.400.20">
    <property type="match status" value="1"/>
</dbReference>
<dbReference type="AlphaFoldDB" id="A0A066VEB1"/>
<dbReference type="InterPro" id="IPR004521">
    <property type="entry name" value="Uncharacterised_CHP00451"/>
</dbReference>
<comment type="subcellular location">
    <subcellularLocation>
        <location evidence="1 3">Cytoplasm</location>
    </subcellularLocation>
</comment>
<dbReference type="NCBIfam" id="TIGR00451">
    <property type="entry name" value="unchar_dom_2"/>
    <property type="match status" value="1"/>
</dbReference>
<evidence type="ECO:0000256" key="3">
    <source>
        <dbReference type="PIRNR" id="PIRNR005067"/>
    </source>
</evidence>
<protein>
    <recommendedName>
        <fullName evidence="3">Translation machinery-associated protein 20</fullName>
    </recommendedName>
</protein>
<dbReference type="Pfam" id="PF01472">
    <property type="entry name" value="PUA"/>
    <property type="match status" value="1"/>
</dbReference>
<dbReference type="GO" id="GO:0003723">
    <property type="term" value="F:RNA binding"/>
    <property type="evidence" value="ECO:0007669"/>
    <property type="project" value="InterPro"/>
</dbReference>
<dbReference type="InterPro" id="IPR041366">
    <property type="entry name" value="Pre-PUA"/>
</dbReference>
<dbReference type="RefSeq" id="XP_013241271.1">
    <property type="nucleotide sequence ID" value="XM_013385817.1"/>
</dbReference>
<dbReference type="PANTHER" id="PTHR22798:SF0">
    <property type="entry name" value="MALIGNANT T-CELL-AMPLIFIED SEQUENCE 1"/>
    <property type="match status" value="1"/>
</dbReference>
<evidence type="ECO:0000313" key="5">
    <source>
        <dbReference type="EMBL" id="KDN40087.1"/>
    </source>
</evidence>
<comment type="function">
    <text evidence="3">Involved in translation.</text>
</comment>
<dbReference type="EMBL" id="JMSN01000095">
    <property type="protein sequence ID" value="KDN40087.1"/>
    <property type="molecule type" value="Genomic_DNA"/>
</dbReference>
<evidence type="ECO:0000259" key="4">
    <source>
        <dbReference type="SMART" id="SM00359"/>
    </source>
</evidence>
<dbReference type="CDD" id="cd21155">
    <property type="entry name" value="PUA_MCTS-1-like"/>
    <property type="match status" value="1"/>
</dbReference>
<dbReference type="PIRSF" id="PIRSF005067">
    <property type="entry name" value="Tma_RNA-bind_prd"/>
    <property type="match status" value="1"/>
</dbReference>
<dbReference type="SMART" id="SM00359">
    <property type="entry name" value="PUA"/>
    <property type="match status" value="1"/>
</dbReference>
<dbReference type="FunCoup" id="A0A066VEB1">
    <property type="interactions" value="209"/>
</dbReference>
<name>A0A066VEB1_TILAU</name>
<dbReference type="InParanoid" id="A0A066VEB1"/>
<dbReference type="HOGENOM" id="CLU_090468_0_1_1"/>
<dbReference type="OrthoDB" id="10249667at2759"/>
<dbReference type="OMA" id="GVENIHY"/>
<dbReference type="STRING" id="1037660.A0A066VEB1"/>
<comment type="caution">
    <text evidence="5">The sequence shown here is derived from an EMBL/GenBank/DDBJ whole genome shotgun (WGS) entry which is preliminary data.</text>
</comment>
<dbReference type="CDD" id="cd11609">
    <property type="entry name" value="MCT1_N"/>
    <property type="match status" value="1"/>
</dbReference>
<proteinExistence type="inferred from homology"/>
<feature type="domain" description="PUA" evidence="4">
    <location>
        <begin position="102"/>
        <end position="184"/>
    </location>
</feature>
<evidence type="ECO:0000256" key="2">
    <source>
        <dbReference type="ARBA" id="ARBA00022490"/>
    </source>
</evidence>
<evidence type="ECO:0000313" key="6">
    <source>
        <dbReference type="Proteomes" id="UP000027361"/>
    </source>
</evidence>
<comment type="similarity">
    <text evidence="3">Belongs to the TMA20 family.</text>
</comment>
<dbReference type="PROSITE" id="PS50890">
    <property type="entry name" value="PUA"/>
    <property type="match status" value="1"/>
</dbReference>
<dbReference type="InterPro" id="IPR002478">
    <property type="entry name" value="PUA"/>
</dbReference>
<reference evidence="5 6" key="1">
    <citation type="submission" date="2014-05" db="EMBL/GenBank/DDBJ databases">
        <title>Draft genome sequence of a rare smut relative, Tilletiaria anomala UBC 951.</title>
        <authorList>
            <consortium name="DOE Joint Genome Institute"/>
            <person name="Toome M."/>
            <person name="Kuo A."/>
            <person name="Henrissat B."/>
            <person name="Lipzen A."/>
            <person name="Tritt A."/>
            <person name="Yoshinaga Y."/>
            <person name="Zane M."/>
            <person name="Barry K."/>
            <person name="Grigoriev I.V."/>
            <person name="Spatafora J.W."/>
            <person name="Aimea M.C."/>
        </authorList>
    </citation>
    <scope>NUCLEOTIDE SEQUENCE [LARGE SCALE GENOMIC DNA]</scope>
    <source>
        <strain evidence="5 6">UBC 951</strain>
    </source>
</reference>
<dbReference type="PANTHER" id="PTHR22798">
    <property type="entry name" value="MCT-1 PROTEIN"/>
    <property type="match status" value="1"/>
</dbReference>
<dbReference type="InterPro" id="IPR016437">
    <property type="entry name" value="MCT-1/Tma20"/>
</dbReference>
<keyword evidence="2 3" id="KW-0963">Cytoplasm</keyword>
<accession>A0A066VEB1</accession>
<sequence length="196" mass="21251">MSLFKTFSPAKGDIASSTAVKSSVQRGMRSKLLEQYPDTLGKDEGVLLEQIWPKKEGIILVKFSREHVSILVHNKEPIFFQHFDGPYFPTMQLLQKYPFIMPSVQVDRGAIRFVLSGANIMSPGLTSAGGRLPEADKALPANAPVAIFAQGKEHPVAVGLLKMSTEDIRQAGKGIGIDNIHHIGDDLWAACAAGGL</sequence>
<gene>
    <name evidence="5" type="ORF">K437DRAFT_192045</name>
</gene>
<dbReference type="GO" id="GO:0005737">
    <property type="term" value="C:cytoplasm"/>
    <property type="evidence" value="ECO:0007669"/>
    <property type="project" value="UniProtKB-SubCell"/>
</dbReference>
<evidence type="ECO:0000256" key="1">
    <source>
        <dbReference type="ARBA" id="ARBA00004496"/>
    </source>
</evidence>
<dbReference type="GO" id="GO:0001731">
    <property type="term" value="P:formation of translation preinitiation complex"/>
    <property type="evidence" value="ECO:0007669"/>
    <property type="project" value="TreeGrafter"/>
</dbReference>
<organism evidence="5 6">
    <name type="scientific">Tilletiaria anomala (strain ATCC 24038 / CBS 436.72 / UBC 951)</name>
    <dbReference type="NCBI Taxonomy" id="1037660"/>
    <lineage>
        <taxon>Eukaryota</taxon>
        <taxon>Fungi</taxon>
        <taxon>Dikarya</taxon>
        <taxon>Basidiomycota</taxon>
        <taxon>Ustilaginomycotina</taxon>
        <taxon>Exobasidiomycetes</taxon>
        <taxon>Georgefischeriales</taxon>
        <taxon>Tilletiariaceae</taxon>
        <taxon>Tilletiaria</taxon>
    </lineage>
</organism>
<keyword evidence="6" id="KW-1185">Reference proteome</keyword>